<evidence type="ECO:0000313" key="3">
    <source>
        <dbReference type="EMBL" id="CAF4129079.1"/>
    </source>
</evidence>
<evidence type="ECO:0000313" key="2">
    <source>
        <dbReference type="EMBL" id="CAF2039995.1"/>
    </source>
</evidence>
<comment type="caution">
    <text evidence="3">The sequence shown here is derived from an EMBL/GenBank/DDBJ whole genome shotgun (WGS) entry which is preliminary data.</text>
</comment>
<keyword evidence="1" id="KW-0732">Signal</keyword>
<evidence type="ECO:0008006" key="5">
    <source>
        <dbReference type="Google" id="ProtNLM"/>
    </source>
</evidence>
<proteinExistence type="predicted"/>
<dbReference type="EMBL" id="CAJNRF010002580">
    <property type="protein sequence ID" value="CAF2039995.1"/>
    <property type="molecule type" value="Genomic_DNA"/>
</dbReference>
<gene>
    <name evidence="3" type="ORF">OVN521_LOCUS22407</name>
    <name evidence="2" type="ORF">WKI299_LOCUS8172</name>
</gene>
<dbReference type="SUPFAM" id="SSF69318">
    <property type="entry name" value="Integrin alpha N-terminal domain"/>
    <property type="match status" value="1"/>
</dbReference>
<organism evidence="3 4">
    <name type="scientific">Rotaria magnacalcarata</name>
    <dbReference type="NCBI Taxonomy" id="392030"/>
    <lineage>
        <taxon>Eukaryota</taxon>
        <taxon>Metazoa</taxon>
        <taxon>Spiralia</taxon>
        <taxon>Gnathifera</taxon>
        <taxon>Rotifera</taxon>
        <taxon>Eurotatoria</taxon>
        <taxon>Bdelloidea</taxon>
        <taxon>Philodinida</taxon>
        <taxon>Philodinidae</taxon>
        <taxon>Rotaria</taxon>
    </lineage>
</organism>
<reference evidence="3" key="1">
    <citation type="submission" date="2021-02" db="EMBL/GenBank/DDBJ databases">
        <authorList>
            <person name="Nowell W R."/>
        </authorList>
    </citation>
    <scope>NUCLEOTIDE SEQUENCE</scope>
</reference>
<protein>
    <recommendedName>
        <fullName evidence="5">VCBS repeat-containing protein</fullName>
    </recommendedName>
</protein>
<dbReference type="PANTHER" id="PTHR46580">
    <property type="entry name" value="SENSOR KINASE-RELATED"/>
    <property type="match status" value="1"/>
</dbReference>
<dbReference type="AlphaFoldDB" id="A0A819WNN8"/>
<name>A0A819WNN8_9BILA</name>
<dbReference type="InterPro" id="IPR028994">
    <property type="entry name" value="Integrin_alpha_N"/>
</dbReference>
<evidence type="ECO:0000256" key="1">
    <source>
        <dbReference type="ARBA" id="ARBA00022729"/>
    </source>
</evidence>
<accession>A0A819WNN8</accession>
<evidence type="ECO:0000313" key="4">
    <source>
        <dbReference type="Proteomes" id="UP000663866"/>
    </source>
</evidence>
<dbReference type="Proteomes" id="UP000663866">
    <property type="component" value="Unassembled WGS sequence"/>
</dbReference>
<dbReference type="Pfam" id="PF13517">
    <property type="entry name" value="FG-GAP_3"/>
    <property type="match status" value="1"/>
</dbReference>
<keyword evidence="4" id="KW-1185">Reference proteome</keyword>
<dbReference type="Gene3D" id="2.130.10.130">
    <property type="entry name" value="Integrin alpha, N-terminal"/>
    <property type="match status" value="1"/>
</dbReference>
<dbReference type="EMBL" id="CAJOBG010004857">
    <property type="protein sequence ID" value="CAF4129079.1"/>
    <property type="molecule type" value="Genomic_DNA"/>
</dbReference>
<sequence>MLLYATDQYPPNSIAVGDFNNNTLLDVAVGHSHVNSTDVFLGQKNGTLATQTMFPTGCSPWSATAVDFNNDYRLDIAVTSGNENNVGALLGYGNGSFAT</sequence>
<dbReference type="Proteomes" id="UP000663856">
    <property type="component" value="Unassembled WGS sequence"/>
</dbReference>
<dbReference type="PANTHER" id="PTHR46580:SF2">
    <property type="entry name" value="MAM DOMAIN-CONTAINING PROTEIN"/>
    <property type="match status" value="1"/>
</dbReference>
<dbReference type="InterPro" id="IPR013517">
    <property type="entry name" value="FG-GAP"/>
</dbReference>